<keyword evidence="5 7" id="KW-1133">Transmembrane helix</keyword>
<dbReference type="PROSITE" id="PS50928">
    <property type="entry name" value="ABC_TM1"/>
    <property type="match status" value="1"/>
</dbReference>
<feature type="domain" description="ABC transmembrane type-1" evidence="8">
    <location>
        <begin position="89"/>
        <end position="279"/>
    </location>
</feature>
<feature type="transmembrane region" description="Helical" evidence="7">
    <location>
        <begin position="154"/>
        <end position="173"/>
    </location>
</feature>
<evidence type="ECO:0000256" key="3">
    <source>
        <dbReference type="ARBA" id="ARBA00022475"/>
    </source>
</evidence>
<organism evidence="9 10">
    <name type="scientific">Ktedonospora formicarum</name>
    <dbReference type="NCBI Taxonomy" id="2778364"/>
    <lineage>
        <taxon>Bacteria</taxon>
        <taxon>Bacillati</taxon>
        <taxon>Chloroflexota</taxon>
        <taxon>Ktedonobacteria</taxon>
        <taxon>Ktedonobacterales</taxon>
        <taxon>Ktedonobacteraceae</taxon>
        <taxon>Ktedonospora</taxon>
    </lineage>
</organism>
<evidence type="ECO:0000256" key="5">
    <source>
        <dbReference type="ARBA" id="ARBA00022989"/>
    </source>
</evidence>
<evidence type="ECO:0000256" key="6">
    <source>
        <dbReference type="ARBA" id="ARBA00023136"/>
    </source>
</evidence>
<feature type="transmembrane region" description="Helical" evidence="7">
    <location>
        <begin position="88"/>
        <end position="113"/>
    </location>
</feature>
<dbReference type="Gene3D" id="1.10.3720.10">
    <property type="entry name" value="MetI-like"/>
    <property type="match status" value="1"/>
</dbReference>
<evidence type="ECO:0000256" key="2">
    <source>
        <dbReference type="ARBA" id="ARBA00022448"/>
    </source>
</evidence>
<gene>
    <name evidence="9" type="primary">lacG_2</name>
    <name evidence="9" type="ORF">KSX_91310</name>
</gene>
<name>A0A8J3MYM3_9CHLR</name>
<dbReference type="Proteomes" id="UP000612362">
    <property type="component" value="Unassembled WGS sequence"/>
</dbReference>
<dbReference type="SUPFAM" id="SSF161098">
    <property type="entry name" value="MetI-like"/>
    <property type="match status" value="1"/>
</dbReference>
<sequence length="294" mass="32470">MYDSMTPEQSAVKAPSRARTVTPKKHHWGIYVLLTLGLIAVVAPFLWMLLSSFKSPAELAQFPPTWIPEAPTLANYSKLFTKLNFPLYFWNSTVIAVSVTGLNLIFCSMLGYALAKIQFVGRNMIFVLIIGTLMVPGSVTLIPLFIMISKFHLVNTLAAVVLPGAASAFNVFLMRQFMLGIPDELLEAGRVDGASEFFLFWRIALPLCVPAFVTMTILTFLASWNDFLWPLIVLTSDQRYNLPVAIATFAIGQYASDDGLLMAGAVVVVLPVIFVFLLLQRYFTQGIAMTGLKG</sequence>
<dbReference type="GO" id="GO:0055085">
    <property type="term" value="P:transmembrane transport"/>
    <property type="evidence" value="ECO:0007669"/>
    <property type="project" value="InterPro"/>
</dbReference>
<dbReference type="PANTHER" id="PTHR43744:SF12">
    <property type="entry name" value="ABC TRANSPORTER PERMEASE PROTEIN MG189-RELATED"/>
    <property type="match status" value="1"/>
</dbReference>
<keyword evidence="6 7" id="KW-0472">Membrane</keyword>
<comment type="similarity">
    <text evidence="7">Belongs to the binding-protein-dependent transport system permease family.</text>
</comment>
<reference evidence="9" key="1">
    <citation type="submission" date="2020-10" db="EMBL/GenBank/DDBJ databases">
        <title>Taxonomic study of unclassified bacteria belonging to the class Ktedonobacteria.</title>
        <authorList>
            <person name="Yabe S."/>
            <person name="Wang C.M."/>
            <person name="Zheng Y."/>
            <person name="Sakai Y."/>
            <person name="Cavaletti L."/>
            <person name="Monciardini P."/>
            <person name="Donadio S."/>
        </authorList>
    </citation>
    <scope>NUCLEOTIDE SEQUENCE</scope>
    <source>
        <strain evidence="9">SOSP1-1</strain>
    </source>
</reference>
<keyword evidence="10" id="KW-1185">Reference proteome</keyword>
<keyword evidence="2 7" id="KW-0813">Transport</keyword>
<dbReference type="InterPro" id="IPR035906">
    <property type="entry name" value="MetI-like_sf"/>
</dbReference>
<evidence type="ECO:0000256" key="1">
    <source>
        <dbReference type="ARBA" id="ARBA00004651"/>
    </source>
</evidence>
<protein>
    <submittedName>
        <fullName evidence="9">Sugar ABC transporter permease</fullName>
    </submittedName>
</protein>
<accession>A0A8J3MYM3</accession>
<dbReference type="Pfam" id="PF00528">
    <property type="entry name" value="BPD_transp_1"/>
    <property type="match status" value="1"/>
</dbReference>
<feature type="transmembrane region" description="Helical" evidence="7">
    <location>
        <begin position="28"/>
        <end position="50"/>
    </location>
</feature>
<dbReference type="PANTHER" id="PTHR43744">
    <property type="entry name" value="ABC TRANSPORTER PERMEASE PROTEIN MG189-RELATED-RELATED"/>
    <property type="match status" value="1"/>
</dbReference>
<evidence type="ECO:0000313" key="9">
    <source>
        <dbReference type="EMBL" id="GHO50968.1"/>
    </source>
</evidence>
<dbReference type="CDD" id="cd06261">
    <property type="entry name" value="TM_PBP2"/>
    <property type="match status" value="1"/>
</dbReference>
<dbReference type="InterPro" id="IPR000515">
    <property type="entry name" value="MetI-like"/>
</dbReference>
<keyword evidence="3" id="KW-1003">Cell membrane</keyword>
<feature type="transmembrane region" description="Helical" evidence="7">
    <location>
        <begin position="259"/>
        <end position="279"/>
    </location>
</feature>
<dbReference type="GO" id="GO:0005886">
    <property type="term" value="C:plasma membrane"/>
    <property type="evidence" value="ECO:0007669"/>
    <property type="project" value="UniProtKB-SubCell"/>
</dbReference>
<dbReference type="EMBL" id="BNJF01000010">
    <property type="protein sequence ID" value="GHO50968.1"/>
    <property type="molecule type" value="Genomic_DNA"/>
</dbReference>
<comment type="caution">
    <text evidence="9">The sequence shown here is derived from an EMBL/GenBank/DDBJ whole genome shotgun (WGS) entry which is preliminary data.</text>
</comment>
<dbReference type="RefSeq" id="WP_220199920.1">
    <property type="nucleotide sequence ID" value="NZ_BNJF01000010.1"/>
</dbReference>
<dbReference type="AlphaFoldDB" id="A0A8J3MYM3"/>
<evidence type="ECO:0000259" key="8">
    <source>
        <dbReference type="PROSITE" id="PS50928"/>
    </source>
</evidence>
<keyword evidence="4 7" id="KW-0812">Transmembrane</keyword>
<evidence type="ECO:0000256" key="4">
    <source>
        <dbReference type="ARBA" id="ARBA00022692"/>
    </source>
</evidence>
<feature type="transmembrane region" description="Helical" evidence="7">
    <location>
        <begin position="199"/>
        <end position="224"/>
    </location>
</feature>
<evidence type="ECO:0000256" key="7">
    <source>
        <dbReference type="RuleBase" id="RU363032"/>
    </source>
</evidence>
<feature type="transmembrane region" description="Helical" evidence="7">
    <location>
        <begin position="125"/>
        <end position="148"/>
    </location>
</feature>
<comment type="subcellular location">
    <subcellularLocation>
        <location evidence="1 7">Cell membrane</location>
        <topology evidence="1 7">Multi-pass membrane protein</topology>
    </subcellularLocation>
</comment>
<proteinExistence type="inferred from homology"/>
<evidence type="ECO:0000313" key="10">
    <source>
        <dbReference type="Proteomes" id="UP000612362"/>
    </source>
</evidence>